<dbReference type="EMBL" id="ANHY01000026">
    <property type="protein sequence ID" value="EKV26601.1"/>
    <property type="molecule type" value="Genomic_DNA"/>
</dbReference>
<dbReference type="eggNOG" id="COG4731">
    <property type="taxonomic scope" value="Bacteria"/>
</dbReference>
<dbReference type="AlphaFoldDB" id="K9HD07"/>
<evidence type="ECO:0008006" key="4">
    <source>
        <dbReference type="Google" id="ProtNLM"/>
    </source>
</evidence>
<keyword evidence="1" id="KW-0732">Signal</keyword>
<evidence type="ECO:0000256" key="1">
    <source>
        <dbReference type="SAM" id="SignalP"/>
    </source>
</evidence>
<dbReference type="InterPro" id="IPR045767">
    <property type="entry name" value="DUF6134"/>
</dbReference>
<dbReference type="OrthoDB" id="6086999at2"/>
<dbReference type="Pfam" id="PF19630">
    <property type="entry name" value="DUF6134"/>
    <property type="match status" value="1"/>
</dbReference>
<comment type="caution">
    <text evidence="2">The sequence shown here is derived from an EMBL/GenBank/DDBJ whole genome shotgun (WGS) entry which is preliminary data.</text>
</comment>
<keyword evidence="3" id="KW-1185">Reference proteome</keyword>
<proteinExistence type="predicted"/>
<accession>K9HD07</accession>
<feature type="signal peptide" evidence="1">
    <location>
        <begin position="1"/>
        <end position="26"/>
    </location>
</feature>
<name>K9HD07_9PROT</name>
<sequence>MTMLLHRTATAAAGFALALLAAPALAAAPAPMEFTVLKDGKPIGEETYTFSEAPNGALTVEVETRTDVQVLFLKFHYRHQRTEVWEDGVLTRMTAKTDDDGEPHKIALAREDGGYRVEADGAIRREAPDVLPLTLWTPKVLEHDRVLSIIDAEPYAVEVEEAGTETLDGEEAVKYEMSGDIDRDLWYSPDGQLLKVQFTRSGYNIEYVRR</sequence>
<gene>
    <name evidence="2" type="ORF">C882_2228</name>
</gene>
<feature type="chain" id="PRO_5003929915" description="DUF3108 domain-containing protein" evidence="1">
    <location>
        <begin position="27"/>
        <end position="210"/>
    </location>
</feature>
<reference evidence="2 3" key="1">
    <citation type="journal article" date="2013" name="Genome Announc.">
        <title>Draft Genome Sequence of an Alphaproteobacterium, Caenispirillum salinarum AK4(T), Isolated from a Solar Saltern.</title>
        <authorList>
            <person name="Khatri I."/>
            <person name="Singh A."/>
            <person name="Korpole S."/>
            <person name="Pinnaka A.K."/>
            <person name="Subramanian S."/>
        </authorList>
    </citation>
    <scope>NUCLEOTIDE SEQUENCE [LARGE SCALE GENOMIC DNA]</scope>
    <source>
        <strain evidence="2 3">AK4</strain>
    </source>
</reference>
<dbReference type="RefSeq" id="WP_009542623.1">
    <property type="nucleotide sequence ID" value="NZ_ANHY01000026.1"/>
</dbReference>
<dbReference type="PATRIC" id="fig|1238182.3.peg.4182"/>
<protein>
    <recommendedName>
        <fullName evidence="4">DUF3108 domain-containing protein</fullName>
    </recommendedName>
</protein>
<organism evidence="2 3">
    <name type="scientific">Caenispirillum salinarum AK4</name>
    <dbReference type="NCBI Taxonomy" id="1238182"/>
    <lineage>
        <taxon>Bacteria</taxon>
        <taxon>Pseudomonadati</taxon>
        <taxon>Pseudomonadota</taxon>
        <taxon>Alphaproteobacteria</taxon>
        <taxon>Rhodospirillales</taxon>
        <taxon>Novispirillaceae</taxon>
        <taxon>Caenispirillum</taxon>
    </lineage>
</organism>
<evidence type="ECO:0000313" key="2">
    <source>
        <dbReference type="EMBL" id="EKV26601.1"/>
    </source>
</evidence>
<evidence type="ECO:0000313" key="3">
    <source>
        <dbReference type="Proteomes" id="UP000009881"/>
    </source>
</evidence>
<dbReference type="Proteomes" id="UP000009881">
    <property type="component" value="Unassembled WGS sequence"/>
</dbReference>
<dbReference type="STRING" id="1238182.C882_2228"/>